<organism evidence="11 12">
    <name type="scientific">Litorivita pollutaquae</name>
    <dbReference type="NCBI Taxonomy" id="2200892"/>
    <lineage>
        <taxon>Bacteria</taxon>
        <taxon>Pseudomonadati</taxon>
        <taxon>Pseudomonadota</taxon>
        <taxon>Alphaproteobacteria</taxon>
        <taxon>Rhodobacterales</taxon>
        <taxon>Paracoccaceae</taxon>
        <taxon>Litorivita</taxon>
    </lineage>
</organism>
<dbReference type="GO" id="GO:0051607">
    <property type="term" value="P:defense response to virus"/>
    <property type="evidence" value="ECO:0007669"/>
    <property type="project" value="UniProtKB-KW"/>
</dbReference>
<evidence type="ECO:0000256" key="3">
    <source>
        <dbReference type="ARBA" id="ARBA00022695"/>
    </source>
</evidence>
<dbReference type="InterPro" id="IPR000123">
    <property type="entry name" value="Reverse_transcriptase_msDNA"/>
</dbReference>
<dbReference type="InterPro" id="IPR043504">
    <property type="entry name" value="Peptidase_S1_PA_chymotrypsin"/>
</dbReference>
<evidence type="ECO:0000256" key="6">
    <source>
        <dbReference type="ARBA" id="ARBA00022918"/>
    </source>
</evidence>
<evidence type="ECO:0000256" key="7">
    <source>
        <dbReference type="ARBA" id="ARBA00023118"/>
    </source>
</evidence>
<dbReference type="CDD" id="cd03487">
    <property type="entry name" value="RT_Bac_retron_II"/>
    <property type="match status" value="1"/>
</dbReference>
<comment type="similarity">
    <text evidence="8">Belongs to the bacterial reverse transcriptase family.</text>
</comment>
<dbReference type="Pfam" id="PF13365">
    <property type="entry name" value="Trypsin_2"/>
    <property type="match status" value="1"/>
</dbReference>
<gene>
    <name evidence="11" type="ORF">DI396_14985</name>
</gene>
<dbReference type="GO" id="GO:0006508">
    <property type="term" value="P:proteolysis"/>
    <property type="evidence" value="ECO:0007669"/>
    <property type="project" value="InterPro"/>
</dbReference>
<dbReference type="InterPro" id="IPR009003">
    <property type="entry name" value="Peptidase_S1_PA"/>
</dbReference>
<comment type="catalytic activity">
    <reaction evidence="9">
        <text>DNA(n) + a 2'-deoxyribonucleoside 5'-triphosphate = DNA(n+1) + diphosphate</text>
        <dbReference type="Rhea" id="RHEA:22508"/>
        <dbReference type="Rhea" id="RHEA-COMP:17339"/>
        <dbReference type="Rhea" id="RHEA-COMP:17340"/>
        <dbReference type="ChEBI" id="CHEBI:33019"/>
        <dbReference type="ChEBI" id="CHEBI:61560"/>
        <dbReference type="ChEBI" id="CHEBI:173112"/>
        <dbReference type="EC" id="2.7.7.49"/>
    </reaction>
</comment>
<name>A0A2V4MXS3_9RHOB</name>
<accession>A0A2V4MXS3</accession>
<dbReference type="PROSITE" id="PS00134">
    <property type="entry name" value="TRYPSIN_HIS"/>
    <property type="match status" value="1"/>
</dbReference>
<comment type="caution">
    <text evidence="11">The sequence shown here is derived from an EMBL/GenBank/DDBJ whole genome shotgun (WGS) entry which is preliminary data.</text>
</comment>
<evidence type="ECO:0000256" key="9">
    <source>
        <dbReference type="ARBA" id="ARBA00048173"/>
    </source>
</evidence>
<dbReference type="PANTHER" id="PTHR34047:SF7">
    <property type="entry name" value="RNA-DIRECTED DNA POLYMERASE"/>
    <property type="match status" value="1"/>
</dbReference>
<keyword evidence="3" id="KW-0548">Nucleotidyltransferase</keyword>
<protein>
    <recommendedName>
        <fullName evidence="1">RNA-directed DNA polymerase</fullName>
        <ecNumber evidence="1">2.7.7.49</ecNumber>
    </recommendedName>
</protein>
<evidence type="ECO:0000256" key="4">
    <source>
        <dbReference type="ARBA" id="ARBA00022723"/>
    </source>
</evidence>
<dbReference type="GO" id="GO:0046872">
    <property type="term" value="F:metal ion binding"/>
    <property type="evidence" value="ECO:0007669"/>
    <property type="project" value="UniProtKB-KW"/>
</dbReference>
<evidence type="ECO:0000313" key="11">
    <source>
        <dbReference type="EMBL" id="PYC46442.1"/>
    </source>
</evidence>
<evidence type="ECO:0000259" key="10">
    <source>
        <dbReference type="PROSITE" id="PS50878"/>
    </source>
</evidence>
<dbReference type="Gene3D" id="2.40.10.10">
    <property type="entry name" value="Trypsin-like serine proteases"/>
    <property type="match status" value="2"/>
</dbReference>
<dbReference type="InterPro" id="IPR051083">
    <property type="entry name" value="GrpII_Intron_Splice-Mob/Def"/>
</dbReference>
<dbReference type="Proteomes" id="UP000248012">
    <property type="component" value="Unassembled WGS sequence"/>
</dbReference>
<dbReference type="Pfam" id="PF00078">
    <property type="entry name" value="RVT_1"/>
    <property type="match status" value="1"/>
</dbReference>
<dbReference type="PRINTS" id="PR00866">
    <property type="entry name" value="RNADNAPOLMS"/>
</dbReference>
<sequence length="547" mass="60724">MCTWGDWRGNLVPSPFNLFGGASRTKIPPELTSKDELLKHLGVSPAELKKIWWFRGRMYSHFNISKRSGKTRLISAPDYRLKMLQQKIARSLAKLYNPRKPVHGFVPDRSVRSNAESHLRRRFILNVDLKNFFPTITEPRVQGLLESIGINKDVAETVARICANNDCLPQGAPSSPVISNMICFRLDKALMKFSKEHRLLYTRYADDITLSSFQPPTALFEGDRPDPGKVAEEKLSDELRSIIRNNGFELNPEKIHYADKNSRRIVTGIKINEGMNVDRRYVRNVRTALFKVEKHGPAAAQAELEARFGKTCKIQAHLQGKISWVGFVKGQSDPVFRGLAKRYNACFPACPIKVHPTQAEIVDRAIWVVETEDDTGTAFFLKGVGLVTAAHCVNSASEIEVFHPLKTANRFKVTIKHICAHRDLAILEHSISSTEYFELESFTGSPVVGTNTLAAGFPTYGPGDQLNIRQGSISSLTTKSAVPLIEVSQMLGQGMSGGPLMNKNNEILGIIHKGGPVAYVAKDGSVSPQRQLAVAISELKAWVSALP</sequence>
<dbReference type="GO" id="GO:0003723">
    <property type="term" value="F:RNA binding"/>
    <property type="evidence" value="ECO:0007669"/>
    <property type="project" value="InterPro"/>
</dbReference>
<dbReference type="InterPro" id="IPR043502">
    <property type="entry name" value="DNA/RNA_pol_sf"/>
</dbReference>
<dbReference type="EMBL" id="QFVT01000013">
    <property type="protein sequence ID" value="PYC46442.1"/>
    <property type="molecule type" value="Genomic_DNA"/>
</dbReference>
<dbReference type="InterPro" id="IPR000477">
    <property type="entry name" value="RT_dom"/>
</dbReference>
<dbReference type="OrthoDB" id="7055795at2"/>
<dbReference type="AlphaFoldDB" id="A0A2V4MXS3"/>
<dbReference type="PANTHER" id="PTHR34047">
    <property type="entry name" value="NUCLEAR INTRON MATURASE 1, MITOCHONDRIAL-RELATED"/>
    <property type="match status" value="1"/>
</dbReference>
<dbReference type="SUPFAM" id="SSF50494">
    <property type="entry name" value="Trypsin-like serine proteases"/>
    <property type="match status" value="1"/>
</dbReference>
<keyword evidence="4" id="KW-0479">Metal-binding</keyword>
<dbReference type="GO" id="GO:0003964">
    <property type="term" value="F:RNA-directed DNA polymerase activity"/>
    <property type="evidence" value="ECO:0007669"/>
    <property type="project" value="UniProtKB-KW"/>
</dbReference>
<evidence type="ECO:0000256" key="5">
    <source>
        <dbReference type="ARBA" id="ARBA00022842"/>
    </source>
</evidence>
<dbReference type="GO" id="GO:0004252">
    <property type="term" value="F:serine-type endopeptidase activity"/>
    <property type="evidence" value="ECO:0007669"/>
    <property type="project" value="InterPro"/>
</dbReference>
<keyword evidence="2" id="KW-0808">Transferase</keyword>
<proteinExistence type="inferred from homology"/>
<reference evidence="11 12" key="1">
    <citation type="submission" date="2018-05" db="EMBL/GenBank/DDBJ databases">
        <title>Oceanovita maritima gen. nov., sp. nov., a marine bacterium in the family Rhodobacteraceae isolated from surface seawater of Lundu port Xiamen, China.</title>
        <authorList>
            <person name="Hetharua B.H."/>
            <person name="Min D."/>
            <person name="Liao H."/>
            <person name="Tian Y."/>
        </authorList>
    </citation>
    <scope>NUCLEOTIDE SEQUENCE [LARGE SCALE GENOMIC DNA]</scope>
    <source>
        <strain evidence="11 12">FSX-11</strain>
    </source>
</reference>
<dbReference type="SUPFAM" id="SSF56672">
    <property type="entry name" value="DNA/RNA polymerases"/>
    <property type="match status" value="1"/>
</dbReference>
<keyword evidence="12" id="KW-1185">Reference proteome</keyword>
<dbReference type="InterPro" id="IPR018114">
    <property type="entry name" value="TRYPSIN_HIS"/>
</dbReference>
<feature type="domain" description="Reverse transcriptase" evidence="10">
    <location>
        <begin position="55"/>
        <end position="271"/>
    </location>
</feature>
<dbReference type="PROSITE" id="PS50878">
    <property type="entry name" value="RT_POL"/>
    <property type="match status" value="1"/>
</dbReference>
<evidence type="ECO:0000256" key="1">
    <source>
        <dbReference type="ARBA" id="ARBA00012493"/>
    </source>
</evidence>
<evidence type="ECO:0000313" key="12">
    <source>
        <dbReference type="Proteomes" id="UP000248012"/>
    </source>
</evidence>
<keyword evidence="7" id="KW-0051">Antiviral defense</keyword>
<keyword evidence="6" id="KW-0695">RNA-directed DNA polymerase</keyword>
<dbReference type="EC" id="2.7.7.49" evidence="1"/>
<keyword evidence="5" id="KW-0460">Magnesium</keyword>
<evidence type="ECO:0000256" key="2">
    <source>
        <dbReference type="ARBA" id="ARBA00022679"/>
    </source>
</evidence>
<evidence type="ECO:0000256" key="8">
    <source>
        <dbReference type="ARBA" id="ARBA00034120"/>
    </source>
</evidence>